<keyword evidence="3 6" id="KW-0812">Transmembrane</keyword>
<feature type="transmembrane region" description="Helical" evidence="6">
    <location>
        <begin position="299"/>
        <end position="324"/>
    </location>
</feature>
<feature type="transmembrane region" description="Helical" evidence="6">
    <location>
        <begin position="268"/>
        <end position="287"/>
    </location>
</feature>
<gene>
    <name evidence="7" type="ORF">SAMN04488692_10682</name>
</gene>
<evidence type="ECO:0000256" key="2">
    <source>
        <dbReference type="ARBA" id="ARBA00009773"/>
    </source>
</evidence>
<dbReference type="GO" id="GO:0016020">
    <property type="term" value="C:membrane"/>
    <property type="evidence" value="ECO:0007669"/>
    <property type="project" value="UniProtKB-SubCell"/>
</dbReference>
<comment type="subcellular location">
    <subcellularLocation>
        <location evidence="1">Membrane</location>
        <topology evidence="1">Multi-pass membrane protein</topology>
    </subcellularLocation>
</comment>
<dbReference type="Pfam" id="PF01594">
    <property type="entry name" value="AI-2E_transport"/>
    <property type="match status" value="1"/>
</dbReference>
<keyword evidence="8" id="KW-1185">Reference proteome</keyword>
<dbReference type="RefSeq" id="WP_089759169.1">
    <property type="nucleotide sequence ID" value="NZ_FNGO01000006.1"/>
</dbReference>
<dbReference type="AlphaFoldDB" id="A0A1G9LJL9"/>
<reference evidence="7 8" key="1">
    <citation type="submission" date="2016-10" db="EMBL/GenBank/DDBJ databases">
        <authorList>
            <person name="de Groot N.N."/>
        </authorList>
    </citation>
    <scope>NUCLEOTIDE SEQUENCE [LARGE SCALE GENOMIC DNA]</scope>
    <source>
        <strain evidence="7 8">SLAS-1</strain>
    </source>
</reference>
<evidence type="ECO:0000313" key="7">
    <source>
        <dbReference type="EMBL" id="SDL62090.1"/>
    </source>
</evidence>
<dbReference type="EMBL" id="FNGO01000006">
    <property type="protein sequence ID" value="SDL62090.1"/>
    <property type="molecule type" value="Genomic_DNA"/>
</dbReference>
<feature type="transmembrane region" description="Helical" evidence="6">
    <location>
        <begin position="206"/>
        <end position="228"/>
    </location>
</feature>
<dbReference type="GO" id="GO:0055085">
    <property type="term" value="P:transmembrane transport"/>
    <property type="evidence" value="ECO:0007669"/>
    <property type="project" value="TreeGrafter"/>
</dbReference>
<comment type="similarity">
    <text evidence="2">Belongs to the autoinducer-2 exporter (AI-2E) (TC 2.A.86) family.</text>
</comment>
<feature type="transmembrane region" description="Helical" evidence="6">
    <location>
        <begin position="12"/>
        <end position="29"/>
    </location>
</feature>
<evidence type="ECO:0000256" key="3">
    <source>
        <dbReference type="ARBA" id="ARBA00022692"/>
    </source>
</evidence>
<feature type="transmembrane region" description="Helical" evidence="6">
    <location>
        <begin position="60"/>
        <end position="85"/>
    </location>
</feature>
<keyword evidence="4 6" id="KW-1133">Transmembrane helix</keyword>
<evidence type="ECO:0000256" key="6">
    <source>
        <dbReference type="SAM" id="Phobius"/>
    </source>
</evidence>
<name>A0A1G9LJL9_9FIRM</name>
<dbReference type="STRING" id="321763.SAMN04488692_10682"/>
<dbReference type="InterPro" id="IPR002549">
    <property type="entry name" value="AI-2E-like"/>
</dbReference>
<evidence type="ECO:0000313" key="8">
    <source>
        <dbReference type="Proteomes" id="UP000199476"/>
    </source>
</evidence>
<sequence>MFKLNISYKTLIIRIITFLIIVAALKLFIFHLTPFFLAFLAALILEKPVSLLAKKMPRIVAVLISLSLFLIIVISIIMLLASSIISELIELARLLPEYRDAISMQLENLIQQQEEFFEVIPDEVASLLEQNLYLVYQRGERILSQTMNRILNITFNLPGIIIFIIFTIFSTFFISRDKEYIFSSISRKVDISDENKLKMISDFSTYVRVQFFIIIHTTVWVAVVLNLLDFPYAFMLAIAVGVLELIPVVGPGGILIPLFLLNLFFEPLHSLILIIVYMIISGFRPFLESNLLAKSIGVHPLILLLGLYVGLTFMGFQGIILAPLSIITFKVIMVADVGI</sequence>
<accession>A0A1G9LJL9</accession>
<dbReference type="Proteomes" id="UP000199476">
    <property type="component" value="Unassembled WGS sequence"/>
</dbReference>
<evidence type="ECO:0000256" key="4">
    <source>
        <dbReference type="ARBA" id="ARBA00022989"/>
    </source>
</evidence>
<keyword evidence="5 6" id="KW-0472">Membrane</keyword>
<proteinExistence type="inferred from homology"/>
<feature type="transmembrane region" description="Helical" evidence="6">
    <location>
        <begin position="153"/>
        <end position="174"/>
    </location>
</feature>
<dbReference type="PANTHER" id="PTHR21716">
    <property type="entry name" value="TRANSMEMBRANE PROTEIN"/>
    <property type="match status" value="1"/>
</dbReference>
<evidence type="ECO:0000256" key="5">
    <source>
        <dbReference type="ARBA" id="ARBA00023136"/>
    </source>
</evidence>
<protein>
    <submittedName>
        <fullName evidence="7">Sporulation integral membrane protein YtvI</fullName>
    </submittedName>
</protein>
<feature type="transmembrane region" description="Helical" evidence="6">
    <location>
        <begin position="234"/>
        <end position="261"/>
    </location>
</feature>
<organism evidence="7 8">
    <name type="scientific">Halarsenatibacter silvermanii</name>
    <dbReference type="NCBI Taxonomy" id="321763"/>
    <lineage>
        <taxon>Bacteria</taxon>
        <taxon>Bacillati</taxon>
        <taxon>Bacillota</taxon>
        <taxon>Clostridia</taxon>
        <taxon>Halanaerobiales</taxon>
        <taxon>Halarsenatibacteraceae</taxon>
        <taxon>Halarsenatibacter</taxon>
    </lineage>
</organism>
<dbReference type="PANTHER" id="PTHR21716:SF68">
    <property type="entry name" value="TRANSPORT PROTEIN YTVI-RELATED"/>
    <property type="match status" value="1"/>
</dbReference>
<evidence type="ECO:0000256" key="1">
    <source>
        <dbReference type="ARBA" id="ARBA00004141"/>
    </source>
</evidence>